<gene>
    <name evidence="5" type="ORF">ACFPU1_01180</name>
</gene>
<dbReference type="InterPro" id="IPR050695">
    <property type="entry name" value="N-acetylmuramoyl_amidase_3"/>
</dbReference>
<dbReference type="SMART" id="SM00646">
    <property type="entry name" value="Ami_3"/>
    <property type="match status" value="1"/>
</dbReference>
<reference evidence="6" key="1">
    <citation type="journal article" date="2019" name="Int. J. Syst. Evol. Microbiol.">
        <title>The Global Catalogue of Microorganisms (GCM) 10K type strain sequencing project: providing services to taxonomists for standard genome sequencing and annotation.</title>
        <authorList>
            <consortium name="The Broad Institute Genomics Platform"/>
            <consortium name="The Broad Institute Genome Sequencing Center for Infectious Disease"/>
            <person name="Wu L."/>
            <person name="Ma J."/>
        </authorList>
    </citation>
    <scope>NUCLEOTIDE SEQUENCE [LARGE SCALE GENOMIC DNA]</scope>
    <source>
        <strain evidence="6">CECT 7184</strain>
    </source>
</reference>
<protein>
    <submittedName>
        <fullName evidence="5">N-acetylmuramoyl-L-alanine amidase</fullName>
        <ecNumber evidence="5">3.5.1.28</ecNumber>
    </submittedName>
</protein>
<evidence type="ECO:0000313" key="6">
    <source>
        <dbReference type="Proteomes" id="UP001596142"/>
    </source>
</evidence>
<feature type="domain" description="SH3b" evidence="4">
    <location>
        <begin position="33"/>
        <end position="98"/>
    </location>
</feature>
<organism evidence="5 6">
    <name type="scientific">Thalassorhabdus alkalitolerans</name>
    <dbReference type="NCBI Taxonomy" id="2282697"/>
    <lineage>
        <taxon>Bacteria</taxon>
        <taxon>Bacillati</taxon>
        <taxon>Bacillota</taxon>
        <taxon>Bacilli</taxon>
        <taxon>Bacillales</taxon>
        <taxon>Bacillaceae</taxon>
        <taxon>Thalassorhabdus</taxon>
    </lineage>
</organism>
<dbReference type="Proteomes" id="UP001596142">
    <property type="component" value="Unassembled WGS sequence"/>
</dbReference>
<dbReference type="InterPro" id="IPR003646">
    <property type="entry name" value="SH3-like_bac-type"/>
</dbReference>
<proteinExistence type="predicted"/>
<dbReference type="Pfam" id="PF01520">
    <property type="entry name" value="Amidase_3"/>
    <property type="match status" value="1"/>
</dbReference>
<evidence type="ECO:0000256" key="2">
    <source>
        <dbReference type="ARBA" id="ARBA00023316"/>
    </source>
</evidence>
<dbReference type="SUPFAM" id="SSF53187">
    <property type="entry name" value="Zn-dependent exopeptidases"/>
    <property type="match status" value="1"/>
</dbReference>
<sequence length="281" mass="29837">MTRKMTKFAAMLLMVIAVTLTGQANQGNAAQDSQLGTVTGVQNGLNVRAQPNSGSTIIGGLSNGTQVTIHSIDEHNWAQIDYNGGVGYISMTYVTLNNAPSAVQGKTIAIDPGHGGSDPGAEAFGLQEKEIALDVGLRVEEKLRNAGAEVVMTRTADTYVGLSERAQIANQADADSFVSIHANAFDGSAEGSETYHHPVSNEGKELAESIQEELIRELGTTDRGVHDAHFAVLNETAMPATLVEIAFVDNASDAEQLKTNEFREKAANAIVQGIENYYSSK</sequence>
<feature type="signal peptide" evidence="3">
    <location>
        <begin position="1"/>
        <end position="24"/>
    </location>
</feature>
<dbReference type="SMART" id="SM00287">
    <property type="entry name" value="SH3b"/>
    <property type="match status" value="1"/>
</dbReference>
<dbReference type="CDD" id="cd02696">
    <property type="entry name" value="MurNAc-LAA"/>
    <property type="match status" value="1"/>
</dbReference>
<accession>A0ABW0YG21</accession>
<dbReference type="EC" id="3.5.1.28" evidence="5"/>
<dbReference type="Gene3D" id="3.40.630.40">
    <property type="entry name" value="Zn-dependent exopeptidases"/>
    <property type="match status" value="1"/>
</dbReference>
<feature type="chain" id="PRO_5045771304" evidence="3">
    <location>
        <begin position="25"/>
        <end position="281"/>
    </location>
</feature>
<name>A0ABW0YG21_9BACI</name>
<evidence type="ECO:0000256" key="3">
    <source>
        <dbReference type="SAM" id="SignalP"/>
    </source>
</evidence>
<dbReference type="Pfam" id="PF08239">
    <property type="entry name" value="SH3_3"/>
    <property type="match status" value="1"/>
</dbReference>
<dbReference type="PANTHER" id="PTHR30404">
    <property type="entry name" value="N-ACETYLMURAMOYL-L-ALANINE AMIDASE"/>
    <property type="match status" value="1"/>
</dbReference>
<keyword evidence="6" id="KW-1185">Reference proteome</keyword>
<dbReference type="PROSITE" id="PS51781">
    <property type="entry name" value="SH3B"/>
    <property type="match status" value="1"/>
</dbReference>
<evidence type="ECO:0000259" key="4">
    <source>
        <dbReference type="PROSITE" id="PS51781"/>
    </source>
</evidence>
<keyword evidence="2" id="KW-0961">Cell wall biogenesis/degradation</keyword>
<evidence type="ECO:0000256" key="1">
    <source>
        <dbReference type="ARBA" id="ARBA00022801"/>
    </source>
</evidence>
<comment type="caution">
    <text evidence="5">The sequence shown here is derived from an EMBL/GenBank/DDBJ whole genome shotgun (WGS) entry which is preliminary data.</text>
</comment>
<dbReference type="RefSeq" id="WP_385937534.1">
    <property type="nucleotide sequence ID" value="NZ_JBHSOZ010000002.1"/>
</dbReference>
<dbReference type="PANTHER" id="PTHR30404:SF0">
    <property type="entry name" value="N-ACETYLMURAMOYL-L-ALANINE AMIDASE AMIC"/>
    <property type="match status" value="1"/>
</dbReference>
<evidence type="ECO:0000313" key="5">
    <source>
        <dbReference type="EMBL" id="MFC5711385.1"/>
    </source>
</evidence>
<dbReference type="GO" id="GO:0008745">
    <property type="term" value="F:N-acetylmuramoyl-L-alanine amidase activity"/>
    <property type="evidence" value="ECO:0007669"/>
    <property type="project" value="UniProtKB-EC"/>
</dbReference>
<dbReference type="InterPro" id="IPR002508">
    <property type="entry name" value="MurNAc-LAA_cat"/>
</dbReference>
<keyword evidence="1 5" id="KW-0378">Hydrolase</keyword>
<dbReference type="EMBL" id="JBHSOZ010000002">
    <property type="protein sequence ID" value="MFC5711385.1"/>
    <property type="molecule type" value="Genomic_DNA"/>
</dbReference>
<keyword evidence="3" id="KW-0732">Signal</keyword>
<dbReference type="Gene3D" id="2.30.30.40">
    <property type="entry name" value="SH3 Domains"/>
    <property type="match status" value="1"/>
</dbReference>